<keyword evidence="2" id="KW-1185">Reference proteome</keyword>
<proteinExistence type="predicted"/>
<gene>
    <name evidence="1" type="ORF">SAMN05421721_10446</name>
</gene>
<protein>
    <submittedName>
        <fullName evidence="1">Uncharacterized protein</fullName>
    </submittedName>
</protein>
<accession>A0A1I4QD30</accession>
<reference evidence="1 2" key="1">
    <citation type="submission" date="2016-10" db="EMBL/GenBank/DDBJ databases">
        <authorList>
            <person name="de Groot N.N."/>
        </authorList>
    </citation>
    <scope>NUCLEOTIDE SEQUENCE [LARGE SCALE GENOMIC DNA]</scope>
    <source>
        <strain evidence="1 2">DSM 4180</strain>
    </source>
</reference>
<dbReference type="AlphaFoldDB" id="A0A1I4QD30"/>
<evidence type="ECO:0000313" key="2">
    <source>
        <dbReference type="Proteomes" id="UP000199556"/>
    </source>
</evidence>
<dbReference type="Proteomes" id="UP000199556">
    <property type="component" value="Unassembled WGS sequence"/>
</dbReference>
<sequence length="49" mass="5347">MSLNRALSRFFCFCLTMAGPRHRRTRTLPIAAGSAHPGRSACRPRCSGA</sequence>
<evidence type="ECO:0000313" key="1">
    <source>
        <dbReference type="EMBL" id="SFM37968.1"/>
    </source>
</evidence>
<name>A0A1I4QD30_ECTMO</name>
<organism evidence="1 2">
    <name type="scientific">Ectothiorhodospira mobilis</name>
    <dbReference type="NCBI Taxonomy" id="195064"/>
    <lineage>
        <taxon>Bacteria</taxon>
        <taxon>Pseudomonadati</taxon>
        <taxon>Pseudomonadota</taxon>
        <taxon>Gammaproteobacteria</taxon>
        <taxon>Chromatiales</taxon>
        <taxon>Ectothiorhodospiraceae</taxon>
        <taxon>Ectothiorhodospira</taxon>
    </lineage>
</organism>
<dbReference type="EMBL" id="FOUO01000004">
    <property type="protein sequence ID" value="SFM37968.1"/>
    <property type="molecule type" value="Genomic_DNA"/>
</dbReference>